<feature type="signal peptide" evidence="2">
    <location>
        <begin position="1"/>
        <end position="21"/>
    </location>
</feature>
<dbReference type="InterPro" id="IPR019734">
    <property type="entry name" value="TPR_rpt"/>
</dbReference>
<evidence type="ECO:0000256" key="2">
    <source>
        <dbReference type="SAM" id="SignalP"/>
    </source>
</evidence>
<evidence type="ECO:0000313" key="4">
    <source>
        <dbReference type="Proteomes" id="UP000576082"/>
    </source>
</evidence>
<evidence type="ECO:0008006" key="5">
    <source>
        <dbReference type="Google" id="ProtNLM"/>
    </source>
</evidence>
<keyword evidence="1" id="KW-0802">TPR repeat</keyword>
<keyword evidence="4" id="KW-1185">Reference proteome</keyword>
<dbReference type="EMBL" id="JABANE010000111">
    <property type="protein sequence ID" value="NME71724.1"/>
    <property type="molecule type" value="Genomic_DNA"/>
</dbReference>
<feature type="chain" id="PRO_5030950256" description="Tetratricopeptide repeat protein" evidence="2">
    <location>
        <begin position="22"/>
        <end position="341"/>
    </location>
</feature>
<comment type="caution">
    <text evidence="3">The sequence shown here is derived from an EMBL/GenBank/DDBJ whole genome shotgun (WGS) entry which is preliminary data.</text>
</comment>
<organism evidence="3 4">
    <name type="scientific">Flammeovirga aprica JL-4</name>
    <dbReference type="NCBI Taxonomy" id="694437"/>
    <lineage>
        <taxon>Bacteria</taxon>
        <taxon>Pseudomonadati</taxon>
        <taxon>Bacteroidota</taxon>
        <taxon>Cytophagia</taxon>
        <taxon>Cytophagales</taxon>
        <taxon>Flammeovirgaceae</taxon>
        <taxon>Flammeovirga</taxon>
    </lineage>
</organism>
<proteinExistence type="predicted"/>
<gene>
    <name evidence="3" type="ORF">HHU12_27410</name>
</gene>
<dbReference type="SUPFAM" id="SSF81901">
    <property type="entry name" value="HCP-like"/>
    <property type="match status" value="1"/>
</dbReference>
<name>A0A7X9RZZ0_9BACT</name>
<reference evidence="3 4" key="1">
    <citation type="submission" date="2020-04" db="EMBL/GenBank/DDBJ databases">
        <title>Flammeovirga sp. SR4, a novel species isolated from seawater.</title>
        <authorList>
            <person name="Wang X."/>
        </authorList>
    </citation>
    <scope>NUCLEOTIDE SEQUENCE [LARGE SCALE GENOMIC DNA]</scope>
    <source>
        <strain evidence="3 4">ATCC 23126</strain>
    </source>
</reference>
<dbReference type="AlphaFoldDB" id="A0A7X9RZZ0"/>
<sequence length="341" mass="39059">MRRIILTAFTLMCFLSTRSNAQSIKSFKFLYPIIDISPENNKVFLEPIKVSQSVGKPSINAESLNTKFQSRFENVVKSSAYGQNQSNMPFEWMRTDLLILSETKEDADMIVSGSMNVSKYSTSLDTTYKKMVTEKEQLPYEIVTFQGRSSFKMEWDMVCKSKNGEVLKNLPSQVINKSDVSKEHVIHPAVHSKNQVTPASTFYQSAISTLSSNLPFYFKPQIQSFNLNYSKIKNPSKKDLGGDKVLAKEIKSDLKEIKKTLTKYGDHRGAFDLNLALLEKWQCKDLYYNIGVFYESQGCFTKALEWYKKSEYNNPITRIEQGLKAKEFIESFGKDVTEPEI</sequence>
<protein>
    <recommendedName>
        <fullName evidence="5">Tetratricopeptide repeat protein</fullName>
    </recommendedName>
</protein>
<keyword evidence="2" id="KW-0732">Signal</keyword>
<dbReference type="RefSeq" id="WP_169659930.1">
    <property type="nucleotide sequence ID" value="NZ_JABANE010000111.1"/>
</dbReference>
<evidence type="ECO:0000256" key="1">
    <source>
        <dbReference type="PROSITE-ProRule" id="PRU00339"/>
    </source>
</evidence>
<feature type="repeat" description="TPR" evidence="1">
    <location>
        <begin position="284"/>
        <end position="317"/>
    </location>
</feature>
<dbReference type="PROSITE" id="PS50005">
    <property type="entry name" value="TPR"/>
    <property type="match status" value="1"/>
</dbReference>
<accession>A0A7X9RZZ0</accession>
<dbReference type="Proteomes" id="UP000576082">
    <property type="component" value="Unassembled WGS sequence"/>
</dbReference>
<evidence type="ECO:0000313" key="3">
    <source>
        <dbReference type="EMBL" id="NME71724.1"/>
    </source>
</evidence>